<evidence type="ECO:0000256" key="1">
    <source>
        <dbReference type="SAM" id="Phobius"/>
    </source>
</evidence>
<accession>A0A1F6E5Q5</accession>
<gene>
    <name evidence="2" type="ORF">A3C20_01495</name>
</gene>
<dbReference type="EMBL" id="MFLL01000024">
    <property type="protein sequence ID" value="OGG68998.1"/>
    <property type="molecule type" value="Genomic_DNA"/>
</dbReference>
<keyword evidence="1" id="KW-0812">Transmembrane</keyword>
<evidence type="ECO:0000313" key="2">
    <source>
        <dbReference type="EMBL" id="OGG68998.1"/>
    </source>
</evidence>
<sequence>MEAVMLALAFIALVMVASWVNDALYNYGILREQYVADAVRYYVELLAMVPVLLESWLTHYLGIERWLAQPLTTFACVACTAVVTVGPLYFIALWENAHD</sequence>
<reference evidence="2 3" key="1">
    <citation type="journal article" date="2016" name="Nat. Commun.">
        <title>Thousands of microbial genomes shed light on interconnected biogeochemical processes in an aquifer system.</title>
        <authorList>
            <person name="Anantharaman K."/>
            <person name="Brown C.T."/>
            <person name="Hug L.A."/>
            <person name="Sharon I."/>
            <person name="Castelle C.J."/>
            <person name="Probst A.J."/>
            <person name="Thomas B.C."/>
            <person name="Singh A."/>
            <person name="Wilkins M.J."/>
            <person name="Karaoz U."/>
            <person name="Brodie E.L."/>
            <person name="Williams K.H."/>
            <person name="Hubbard S.S."/>
            <person name="Banfield J.F."/>
        </authorList>
    </citation>
    <scope>NUCLEOTIDE SEQUENCE [LARGE SCALE GENOMIC DNA]</scope>
</reference>
<dbReference type="AlphaFoldDB" id="A0A1F6E5Q5"/>
<keyword evidence="1" id="KW-0472">Membrane</keyword>
<name>A0A1F6E5Q5_9BACT</name>
<protein>
    <submittedName>
        <fullName evidence="2">Uncharacterized protein</fullName>
    </submittedName>
</protein>
<organism evidence="2 3">
    <name type="scientific">Candidatus Kaiserbacteria bacterium RIFCSPHIGHO2_02_FULL_55_25</name>
    <dbReference type="NCBI Taxonomy" id="1798498"/>
    <lineage>
        <taxon>Bacteria</taxon>
        <taxon>Candidatus Kaiseribacteriota</taxon>
    </lineage>
</organism>
<feature type="transmembrane region" description="Helical" evidence="1">
    <location>
        <begin position="42"/>
        <end position="62"/>
    </location>
</feature>
<keyword evidence="1" id="KW-1133">Transmembrane helix</keyword>
<feature type="transmembrane region" description="Helical" evidence="1">
    <location>
        <begin position="74"/>
        <end position="94"/>
    </location>
</feature>
<evidence type="ECO:0000313" key="3">
    <source>
        <dbReference type="Proteomes" id="UP000176914"/>
    </source>
</evidence>
<proteinExistence type="predicted"/>
<comment type="caution">
    <text evidence="2">The sequence shown here is derived from an EMBL/GenBank/DDBJ whole genome shotgun (WGS) entry which is preliminary data.</text>
</comment>
<dbReference type="Proteomes" id="UP000176914">
    <property type="component" value="Unassembled WGS sequence"/>
</dbReference>